<evidence type="ECO:0000313" key="9">
    <source>
        <dbReference type="Proteomes" id="UP000286181"/>
    </source>
</evidence>
<evidence type="ECO:0000313" key="8">
    <source>
        <dbReference type="Proteomes" id="UP000095602"/>
    </source>
</evidence>
<reference evidence="2 8" key="1">
    <citation type="submission" date="2015-09" db="EMBL/GenBank/DDBJ databases">
        <authorList>
            <consortium name="Pathogen Informatics"/>
        </authorList>
    </citation>
    <scope>NUCLEOTIDE SEQUENCE [LARGE SCALE GENOMIC DNA]</scope>
    <source>
        <strain evidence="2 8">2789STDY5834884</strain>
    </source>
</reference>
<reference evidence="9 10" key="2">
    <citation type="submission" date="2018-08" db="EMBL/GenBank/DDBJ databases">
        <title>A genome reference for cultivated species of the human gut microbiota.</title>
        <authorList>
            <person name="Zou Y."/>
            <person name="Xue W."/>
            <person name="Luo G."/>
        </authorList>
    </citation>
    <scope>NUCLEOTIDE SEQUENCE [LARGE SCALE GENOMIC DNA]</scope>
    <source>
        <strain evidence="7 9">AF39-14AC</strain>
        <strain evidence="6 10">AM42-17AT</strain>
    </source>
</reference>
<dbReference type="Proteomes" id="UP000286220">
    <property type="component" value="Unassembled WGS sequence"/>
</dbReference>
<reference evidence="5 11" key="3">
    <citation type="journal article" date="2019" name="Nat. Med.">
        <title>A library of human gut bacterial isolates paired with longitudinal multiomics data enables mechanistic microbiome research.</title>
        <authorList>
            <person name="Poyet M."/>
            <person name="Groussin M."/>
            <person name="Gibbons S.M."/>
            <person name="Avila-Pacheco J."/>
            <person name="Jiang X."/>
            <person name="Kearney S.M."/>
            <person name="Perrotta A.R."/>
            <person name="Berdy B."/>
            <person name="Zhao S."/>
            <person name="Lieberman T.D."/>
            <person name="Swanson P.K."/>
            <person name="Smith M."/>
            <person name="Roesemann S."/>
            <person name="Alexander J.E."/>
            <person name="Rich S.A."/>
            <person name="Livny J."/>
            <person name="Vlamakis H."/>
            <person name="Clish C."/>
            <person name="Bullock K."/>
            <person name="Deik A."/>
            <person name="Scott J."/>
            <person name="Pierce K.A."/>
            <person name="Xavier R.J."/>
            <person name="Alm E.J."/>
        </authorList>
    </citation>
    <scope>NUCLEOTIDE SEQUENCE [LARGE SCALE GENOMIC DNA]</scope>
    <source>
        <strain evidence="5 11">BIOML-A11</strain>
    </source>
</reference>
<dbReference type="Proteomes" id="UP000479563">
    <property type="component" value="Unassembled WGS sequence"/>
</dbReference>
<dbReference type="Gene3D" id="3.30.460.10">
    <property type="entry name" value="Beta Polymerase, domain 2"/>
    <property type="match status" value="1"/>
</dbReference>
<protein>
    <submittedName>
        <fullName evidence="5">Helix-turn-helix domain-containing protein</fullName>
    </submittedName>
    <submittedName>
        <fullName evidence="3">Nucleotidyltransferase domain-containing protein</fullName>
    </submittedName>
    <submittedName>
        <fullName evidence="2">Predicted nucleotidyltransferases</fullName>
    </submittedName>
</protein>
<feature type="domain" description="HTH cro/C1-type" evidence="1">
    <location>
        <begin position="4"/>
        <end position="40"/>
    </location>
</feature>
<evidence type="ECO:0000313" key="7">
    <source>
        <dbReference type="EMBL" id="RHL03977.1"/>
    </source>
</evidence>
<dbReference type="Proteomes" id="UP000286181">
    <property type="component" value="Unassembled WGS sequence"/>
</dbReference>
<evidence type="ECO:0000313" key="10">
    <source>
        <dbReference type="Proteomes" id="UP000286220"/>
    </source>
</evidence>
<evidence type="ECO:0000313" key="4">
    <source>
        <dbReference type="EMBL" id="MCC2748473.1"/>
    </source>
</evidence>
<dbReference type="SUPFAM" id="SSF47413">
    <property type="entry name" value="lambda repressor-like DNA-binding domains"/>
    <property type="match status" value="1"/>
</dbReference>
<dbReference type="Gene3D" id="1.10.260.40">
    <property type="entry name" value="lambda repressor-like DNA-binding domains"/>
    <property type="match status" value="1"/>
</dbReference>
<dbReference type="Proteomes" id="UP001197847">
    <property type="component" value="Unassembled WGS sequence"/>
</dbReference>
<dbReference type="PANTHER" id="PTHR43852">
    <property type="entry name" value="NUCLEOTIDYLTRANSFERASE"/>
    <property type="match status" value="1"/>
</dbReference>
<dbReference type="EMBL" id="JAJFBX010000036">
    <property type="protein sequence ID" value="MCC2748473.1"/>
    <property type="molecule type" value="Genomic_DNA"/>
</dbReference>
<dbReference type="InterPro" id="IPR010982">
    <property type="entry name" value="Lambda_DNA-bd_dom_sf"/>
</dbReference>
<dbReference type="PANTHER" id="PTHR43852:SF3">
    <property type="entry name" value="NUCLEOTIDYLTRANSFERASE"/>
    <property type="match status" value="1"/>
</dbReference>
<evidence type="ECO:0000313" key="2">
    <source>
        <dbReference type="EMBL" id="CUP27481.1"/>
    </source>
</evidence>
<dbReference type="EMBL" id="QROF01000007">
    <property type="protein sequence ID" value="RHL03977.1"/>
    <property type="molecule type" value="Genomic_DNA"/>
</dbReference>
<accession>A0A174LWY5</accession>
<evidence type="ECO:0000313" key="6">
    <source>
        <dbReference type="EMBL" id="RHA92987.1"/>
    </source>
</evidence>
<dbReference type="PROSITE" id="PS50943">
    <property type="entry name" value="HTH_CROC1"/>
    <property type="match status" value="1"/>
</dbReference>
<evidence type="ECO:0000259" key="1">
    <source>
        <dbReference type="PROSITE" id="PS50943"/>
    </source>
</evidence>
<evidence type="ECO:0000313" key="5">
    <source>
        <dbReference type="EMBL" id="MSC61499.1"/>
    </source>
</evidence>
<dbReference type="Pfam" id="PF01381">
    <property type="entry name" value="HTH_3"/>
    <property type="match status" value="1"/>
</dbReference>
<dbReference type="SUPFAM" id="SSF81301">
    <property type="entry name" value="Nucleotidyltransferase"/>
    <property type="match status" value="1"/>
</dbReference>
<dbReference type="InterPro" id="IPR001387">
    <property type="entry name" value="Cro/C1-type_HTH"/>
</dbReference>
<dbReference type="CDD" id="cd05403">
    <property type="entry name" value="NT_KNTase_like"/>
    <property type="match status" value="1"/>
</dbReference>
<sequence>MGELKSLRIERKLTQNQAADILGVSLRSYKSYENDEKKADSIKYKYMLEKISEINPIDEENGIVDIDYIKRKCSVVFDKYNVNFCYLFGSYSKGKAKPTSDVDLLISTDATGLKFYGLVEDIRTALHKKVDVLDINQLKDNFELTQEILRDGVKIYG</sequence>
<dbReference type="Proteomes" id="UP001197741">
    <property type="component" value="Unassembled WGS sequence"/>
</dbReference>
<dbReference type="GO" id="GO:0016740">
    <property type="term" value="F:transferase activity"/>
    <property type="evidence" value="ECO:0007669"/>
    <property type="project" value="UniProtKB-KW"/>
</dbReference>
<gene>
    <name evidence="7" type="ORF">DW038_08785</name>
    <name evidence="6" type="ORF">DW912_04765</name>
    <name evidence="2" type="ORF">ERS852497_02407</name>
    <name evidence="5" type="ORF">GKE07_15135</name>
    <name evidence="3" type="ORF">LIZ82_12545</name>
    <name evidence="4" type="ORF">LK487_15835</name>
</gene>
<dbReference type="InterPro" id="IPR043519">
    <property type="entry name" value="NT_sf"/>
</dbReference>
<evidence type="ECO:0000313" key="3">
    <source>
        <dbReference type="EMBL" id="MCB6961709.1"/>
    </source>
</evidence>
<dbReference type="AlphaFoldDB" id="A0A174LWY5"/>
<dbReference type="Proteomes" id="UP000095602">
    <property type="component" value="Unassembled WGS sequence"/>
</dbReference>
<evidence type="ECO:0000313" key="11">
    <source>
        <dbReference type="Proteomes" id="UP000479563"/>
    </source>
</evidence>
<dbReference type="GO" id="GO:0003677">
    <property type="term" value="F:DNA binding"/>
    <property type="evidence" value="ECO:0007669"/>
    <property type="project" value="InterPro"/>
</dbReference>
<name>A0A174LWY5_9FIRM</name>
<reference evidence="4" key="5">
    <citation type="submission" date="2021-10" db="EMBL/GenBank/DDBJ databases">
        <title>Collection of gut derived symbiotic bacterial strains cultured from healthy donors.</title>
        <authorList>
            <person name="Lin H."/>
            <person name="Littmann E."/>
            <person name="Claire K."/>
            <person name="Pamer E."/>
        </authorList>
    </citation>
    <scope>NUCLEOTIDE SEQUENCE</scope>
    <source>
        <strain evidence="4">MSK.22.92</strain>
    </source>
</reference>
<dbReference type="EMBL" id="JAJCJQ010000023">
    <property type="protein sequence ID" value="MCB6961709.1"/>
    <property type="molecule type" value="Genomic_DNA"/>
</dbReference>
<keyword evidence="2" id="KW-0808">Transferase</keyword>
<dbReference type="SMART" id="SM00530">
    <property type="entry name" value="HTH_XRE"/>
    <property type="match status" value="1"/>
</dbReference>
<dbReference type="InterPro" id="IPR041633">
    <property type="entry name" value="Polbeta"/>
</dbReference>
<dbReference type="InterPro" id="IPR052930">
    <property type="entry name" value="TA_antitoxin_MntA"/>
</dbReference>
<dbReference type="EMBL" id="WKQP01000038">
    <property type="protein sequence ID" value="MSC61499.1"/>
    <property type="molecule type" value="Genomic_DNA"/>
</dbReference>
<dbReference type="EMBL" id="QSFZ01000004">
    <property type="protein sequence ID" value="RHA92987.1"/>
    <property type="molecule type" value="Genomic_DNA"/>
</dbReference>
<organism evidence="2 8">
    <name type="scientific">Agathobacter rectalis</name>
    <dbReference type="NCBI Taxonomy" id="39491"/>
    <lineage>
        <taxon>Bacteria</taxon>
        <taxon>Bacillati</taxon>
        <taxon>Bacillota</taxon>
        <taxon>Clostridia</taxon>
        <taxon>Lachnospirales</taxon>
        <taxon>Lachnospiraceae</taxon>
        <taxon>Agathobacter</taxon>
    </lineage>
</organism>
<dbReference type="CDD" id="cd00093">
    <property type="entry name" value="HTH_XRE"/>
    <property type="match status" value="1"/>
</dbReference>
<dbReference type="Pfam" id="PF18765">
    <property type="entry name" value="Polbeta"/>
    <property type="match status" value="1"/>
</dbReference>
<reference evidence="3" key="4">
    <citation type="submission" date="2021-10" db="EMBL/GenBank/DDBJ databases">
        <title>Collection of gut derived symbiotic bacterial strains cultured from healthy donors.</title>
        <authorList>
            <person name="Lin H."/>
            <person name="Littmann E."/>
            <person name="Kohout C."/>
            <person name="Pamer E.G."/>
        </authorList>
    </citation>
    <scope>NUCLEOTIDE SEQUENCE</scope>
    <source>
        <strain evidence="3">DFI.7.28A</strain>
    </source>
</reference>
<proteinExistence type="predicted"/>
<dbReference type="RefSeq" id="WP_015517721.1">
    <property type="nucleotide sequence ID" value="NZ_CZAJ01000026.1"/>
</dbReference>
<dbReference type="EMBL" id="CZAJ01000026">
    <property type="protein sequence ID" value="CUP27481.1"/>
    <property type="molecule type" value="Genomic_DNA"/>
</dbReference>